<gene>
    <name evidence="1" type="ORF">RhiirA4_392201</name>
</gene>
<accession>A0A2I1FW08</accession>
<reference evidence="1 2" key="1">
    <citation type="submission" date="2015-10" db="EMBL/GenBank/DDBJ databases">
        <title>Genome analyses suggest a sexual origin of heterokaryosis in a supposedly ancient asexual fungus.</title>
        <authorList>
            <person name="Ropars J."/>
            <person name="Sedzielewska K."/>
            <person name="Noel J."/>
            <person name="Charron P."/>
            <person name="Farinelli L."/>
            <person name="Marton T."/>
            <person name="Kruger M."/>
            <person name="Pelin A."/>
            <person name="Brachmann A."/>
            <person name="Corradi N."/>
        </authorList>
    </citation>
    <scope>NUCLEOTIDE SEQUENCE [LARGE SCALE GENOMIC DNA]</scope>
    <source>
        <strain evidence="1 2">A4</strain>
    </source>
</reference>
<dbReference type="Proteomes" id="UP000234323">
    <property type="component" value="Unassembled WGS sequence"/>
</dbReference>
<feature type="non-terminal residue" evidence="1">
    <location>
        <position position="70"/>
    </location>
</feature>
<proteinExistence type="predicted"/>
<organism evidence="1 2">
    <name type="scientific">Rhizophagus irregularis</name>
    <dbReference type="NCBI Taxonomy" id="588596"/>
    <lineage>
        <taxon>Eukaryota</taxon>
        <taxon>Fungi</taxon>
        <taxon>Fungi incertae sedis</taxon>
        <taxon>Mucoromycota</taxon>
        <taxon>Glomeromycotina</taxon>
        <taxon>Glomeromycetes</taxon>
        <taxon>Glomerales</taxon>
        <taxon>Glomeraceae</taxon>
        <taxon>Rhizophagus</taxon>
    </lineage>
</organism>
<sequence length="70" mass="8191">MSIGYTSISSLDEYELEDSHKIVLKYTRRLEKATKNIHGRINSNEQFVTSEQRTYMNEIARVDPNLLDDI</sequence>
<comment type="caution">
    <text evidence="1">The sequence shown here is derived from an EMBL/GenBank/DDBJ whole genome shotgun (WGS) entry which is preliminary data.</text>
</comment>
<dbReference type="VEuPathDB" id="FungiDB:FUN_002044"/>
<protein>
    <submittedName>
        <fullName evidence="1">Uncharacterized protein</fullName>
    </submittedName>
</protein>
<evidence type="ECO:0000313" key="2">
    <source>
        <dbReference type="Proteomes" id="UP000234323"/>
    </source>
</evidence>
<evidence type="ECO:0000313" key="1">
    <source>
        <dbReference type="EMBL" id="PKY38575.1"/>
    </source>
</evidence>
<dbReference type="EMBL" id="LLXI01000032">
    <property type="protein sequence ID" value="PKY38575.1"/>
    <property type="molecule type" value="Genomic_DNA"/>
</dbReference>
<keyword evidence="2" id="KW-1185">Reference proteome</keyword>
<name>A0A2I1FW08_9GLOM</name>
<dbReference type="VEuPathDB" id="FungiDB:RhiirFUN_002099"/>
<dbReference type="VEuPathDB" id="FungiDB:RhiirA1_407954"/>
<dbReference type="AlphaFoldDB" id="A0A2I1FW08"/>